<name>A0A3M7LC02_9FLAO</name>
<gene>
    <name evidence="1" type="ORF">D1632_08160</name>
</gene>
<dbReference type="EMBL" id="QWIV01000013">
    <property type="protein sequence ID" value="RMZ59595.1"/>
    <property type="molecule type" value="Genomic_DNA"/>
</dbReference>
<proteinExistence type="predicted"/>
<sequence length="281" mass="32747">MSSCKKVNNKIDSLQDTENGISKQDTLFLKNSSIVFISPSSSDLERLKKEKGKDFYVIADDSNYYYSNAIEFLKSQSVNFLNVDKNTIIAYKTKSKIEIIPQYQNYWYAVLFNNDKYKIVDLVDFESEYSNFFKSSELKFNDEFKSWKGTYLNSDNEKLDSYETIINRIGWYKLSIDSSQICFENDKRLESEFPTESPGGIYIKYNYDYKVSGDTLKLYEKTDNIKIAPEKISINKKPDLVLFRKENKYYGISRDITESEGLPNAARSGSKPPFIFVKFNK</sequence>
<accession>A0A3M7LC02</accession>
<comment type="caution">
    <text evidence="1">The sequence shown here is derived from an EMBL/GenBank/DDBJ whole genome shotgun (WGS) entry which is preliminary data.</text>
</comment>
<dbReference type="AlphaFoldDB" id="A0A3M7LC02"/>
<dbReference type="RefSeq" id="WP_122546718.1">
    <property type="nucleotide sequence ID" value="NZ_QWIV01000013.1"/>
</dbReference>
<organism evidence="1 2">
    <name type="scientific">Chryseobacterium nematophagum</name>
    <dbReference type="NCBI Taxonomy" id="2305228"/>
    <lineage>
        <taxon>Bacteria</taxon>
        <taxon>Pseudomonadati</taxon>
        <taxon>Bacteroidota</taxon>
        <taxon>Flavobacteriia</taxon>
        <taxon>Flavobacteriales</taxon>
        <taxon>Weeksellaceae</taxon>
        <taxon>Chryseobacterium group</taxon>
        <taxon>Chryseobacterium</taxon>
    </lineage>
</organism>
<evidence type="ECO:0000313" key="1">
    <source>
        <dbReference type="EMBL" id="RMZ59595.1"/>
    </source>
</evidence>
<protein>
    <submittedName>
        <fullName evidence="1">Uncharacterized protein</fullName>
    </submittedName>
</protein>
<dbReference type="Proteomes" id="UP000267524">
    <property type="component" value="Unassembled WGS sequence"/>
</dbReference>
<evidence type="ECO:0000313" key="2">
    <source>
        <dbReference type="Proteomes" id="UP000267524"/>
    </source>
</evidence>
<keyword evidence="2" id="KW-1185">Reference proteome</keyword>
<reference evidence="1 2" key="1">
    <citation type="submission" date="2018-08" db="EMBL/GenBank/DDBJ databases">
        <title>Chryseobacterium nematophagum: a novel matrix digesting pathogen of nematodes.</title>
        <authorList>
            <person name="Page A."/>
            <person name="Roberts M."/>
            <person name="Felix M.-A."/>
            <person name="Weir W."/>
        </authorList>
    </citation>
    <scope>NUCLEOTIDE SEQUENCE [LARGE SCALE GENOMIC DNA]</scope>
    <source>
        <strain evidence="1 2">JUb275</strain>
    </source>
</reference>